<organism evidence="14 15">
    <name type="scientific">Streptosporangium brasiliense</name>
    <dbReference type="NCBI Taxonomy" id="47480"/>
    <lineage>
        <taxon>Bacteria</taxon>
        <taxon>Bacillati</taxon>
        <taxon>Actinomycetota</taxon>
        <taxon>Actinomycetes</taxon>
        <taxon>Streptosporangiales</taxon>
        <taxon>Streptosporangiaceae</taxon>
        <taxon>Streptosporangium</taxon>
    </lineage>
</organism>
<dbReference type="Proteomes" id="UP001230426">
    <property type="component" value="Unassembled WGS sequence"/>
</dbReference>
<keyword evidence="3" id="KW-0597">Phosphoprotein</keyword>
<comment type="catalytic activity">
    <reaction evidence="1">
        <text>ATP + protein L-histidine = ADP + protein N-phospho-L-histidine.</text>
        <dbReference type="EC" id="2.7.13.3"/>
    </reaction>
</comment>
<evidence type="ECO:0000256" key="7">
    <source>
        <dbReference type="ARBA" id="ARBA00022840"/>
    </source>
</evidence>
<dbReference type="Gene3D" id="1.20.5.1930">
    <property type="match status" value="1"/>
</dbReference>
<protein>
    <recommendedName>
        <fullName evidence="2">histidine kinase</fullName>
        <ecNumber evidence="2">2.7.13.3</ecNumber>
    </recommendedName>
</protein>
<evidence type="ECO:0000256" key="10">
    <source>
        <dbReference type="SAM" id="Phobius"/>
    </source>
</evidence>
<dbReference type="InterPro" id="IPR003594">
    <property type="entry name" value="HATPase_dom"/>
</dbReference>
<gene>
    <name evidence="14" type="ORF">J2S55_005262</name>
</gene>
<evidence type="ECO:0000313" key="14">
    <source>
        <dbReference type="EMBL" id="MDP9865996.1"/>
    </source>
</evidence>
<keyword evidence="15" id="KW-1185">Reference proteome</keyword>
<dbReference type="InterPro" id="IPR050482">
    <property type="entry name" value="Sensor_HK_TwoCompSys"/>
</dbReference>
<keyword evidence="9" id="KW-0175">Coiled coil</keyword>
<evidence type="ECO:0000256" key="6">
    <source>
        <dbReference type="ARBA" id="ARBA00022777"/>
    </source>
</evidence>
<dbReference type="Pfam" id="PF23539">
    <property type="entry name" value="DUF7134"/>
    <property type="match status" value="1"/>
</dbReference>
<comment type="caution">
    <text evidence="14">The sequence shown here is derived from an EMBL/GenBank/DDBJ whole genome shotgun (WGS) entry which is preliminary data.</text>
</comment>
<dbReference type="InterPro" id="IPR055558">
    <property type="entry name" value="DUF7134"/>
</dbReference>
<evidence type="ECO:0000259" key="11">
    <source>
        <dbReference type="Pfam" id="PF02518"/>
    </source>
</evidence>
<dbReference type="PANTHER" id="PTHR24421:SF10">
    <property type="entry name" value="NITRATE_NITRITE SENSOR PROTEIN NARQ"/>
    <property type="match status" value="1"/>
</dbReference>
<feature type="coiled-coil region" evidence="9">
    <location>
        <begin position="141"/>
        <end position="168"/>
    </location>
</feature>
<dbReference type="GO" id="GO:0016301">
    <property type="term" value="F:kinase activity"/>
    <property type="evidence" value="ECO:0007669"/>
    <property type="project" value="UniProtKB-KW"/>
</dbReference>
<dbReference type="PANTHER" id="PTHR24421">
    <property type="entry name" value="NITRATE/NITRITE SENSOR PROTEIN NARX-RELATED"/>
    <property type="match status" value="1"/>
</dbReference>
<keyword evidence="7" id="KW-0067">ATP-binding</keyword>
<dbReference type="CDD" id="cd16917">
    <property type="entry name" value="HATPase_UhpB-NarQ-NarX-like"/>
    <property type="match status" value="1"/>
</dbReference>
<evidence type="ECO:0000256" key="1">
    <source>
        <dbReference type="ARBA" id="ARBA00000085"/>
    </source>
</evidence>
<keyword evidence="4" id="KW-0808">Transferase</keyword>
<dbReference type="SUPFAM" id="SSF55874">
    <property type="entry name" value="ATPase domain of HSP90 chaperone/DNA topoisomerase II/histidine kinase"/>
    <property type="match status" value="1"/>
</dbReference>
<keyword evidence="10" id="KW-1133">Transmembrane helix</keyword>
<keyword evidence="6 14" id="KW-0418">Kinase</keyword>
<feature type="transmembrane region" description="Helical" evidence="10">
    <location>
        <begin position="59"/>
        <end position="79"/>
    </location>
</feature>
<feature type="domain" description="Histidine kinase/HSP90-like ATPase" evidence="11">
    <location>
        <begin position="280"/>
        <end position="363"/>
    </location>
</feature>
<dbReference type="Pfam" id="PF02518">
    <property type="entry name" value="HATPase_c"/>
    <property type="match status" value="1"/>
</dbReference>
<name>A0ABT9R9S1_9ACTN</name>
<reference evidence="14 15" key="1">
    <citation type="submission" date="2023-07" db="EMBL/GenBank/DDBJ databases">
        <title>Sequencing the genomes of 1000 actinobacteria strains.</title>
        <authorList>
            <person name="Klenk H.-P."/>
        </authorList>
    </citation>
    <scope>NUCLEOTIDE SEQUENCE [LARGE SCALE GENOMIC DNA]</scope>
    <source>
        <strain evidence="14 15">DSM 44109</strain>
    </source>
</reference>
<evidence type="ECO:0000259" key="13">
    <source>
        <dbReference type="Pfam" id="PF23539"/>
    </source>
</evidence>
<evidence type="ECO:0000256" key="5">
    <source>
        <dbReference type="ARBA" id="ARBA00022741"/>
    </source>
</evidence>
<keyword evidence="10" id="KW-0812">Transmembrane</keyword>
<dbReference type="Pfam" id="PF07730">
    <property type="entry name" value="HisKA_3"/>
    <property type="match status" value="1"/>
</dbReference>
<dbReference type="Gene3D" id="3.30.565.10">
    <property type="entry name" value="Histidine kinase-like ATPase, C-terminal domain"/>
    <property type="match status" value="1"/>
</dbReference>
<keyword evidence="10" id="KW-0472">Membrane</keyword>
<sequence length="364" mass="38398">MAQWLRESPPARIDLAITMAVTAATVVPLLLPAPRAWWVVALAVLASVPILWRRRAPMATGLVVALAMSAMVMWEKPLLPYGPMVSLYTIAALGTPRQRLLSIPVAGLIAAFSLVLPQEGPETYRFLGTALVAAYALGTGARARRAQAAELEERARRLAQERDAAAARERTRIARDMHDIVTHSVGLMVVQAEAGPVAMRSDPARAEAAFDAIGEIGRGALVQLRDLLGTLRSGEDAGRGPRPGVDSLPELVDRTGRTGLKVTLAREGEPRRISAEVDVAAYRIVQEALTNVLRHSDAGAVRVRLTWTRASLEVVIADDGGGAGGTGDGHGLTGMRERAAACGGTLHAGPGPGGFVVSAVLPVR</sequence>
<feature type="transmembrane region" description="Helical" evidence="10">
    <location>
        <begin position="36"/>
        <end position="52"/>
    </location>
</feature>
<keyword evidence="8" id="KW-0902">Two-component regulatory system</keyword>
<evidence type="ECO:0000256" key="9">
    <source>
        <dbReference type="SAM" id="Coils"/>
    </source>
</evidence>
<dbReference type="EC" id="2.7.13.3" evidence="2"/>
<evidence type="ECO:0000256" key="3">
    <source>
        <dbReference type="ARBA" id="ARBA00022553"/>
    </source>
</evidence>
<dbReference type="InterPro" id="IPR036890">
    <property type="entry name" value="HATPase_C_sf"/>
</dbReference>
<feature type="domain" description="Signal transduction histidine kinase subgroup 3 dimerisation and phosphoacceptor" evidence="12">
    <location>
        <begin position="169"/>
        <end position="235"/>
    </location>
</feature>
<evidence type="ECO:0000256" key="2">
    <source>
        <dbReference type="ARBA" id="ARBA00012438"/>
    </source>
</evidence>
<keyword evidence="5" id="KW-0547">Nucleotide-binding</keyword>
<evidence type="ECO:0000313" key="15">
    <source>
        <dbReference type="Proteomes" id="UP001230426"/>
    </source>
</evidence>
<evidence type="ECO:0000256" key="4">
    <source>
        <dbReference type="ARBA" id="ARBA00022679"/>
    </source>
</evidence>
<dbReference type="InterPro" id="IPR011712">
    <property type="entry name" value="Sig_transdc_His_kin_sub3_dim/P"/>
</dbReference>
<evidence type="ECO:0000256" key="8">
    <source>
        <dbReference type="ARBA" id="ARBA00023012"/>
    </source>
</evidence>
<proteinExistence type="predicted"/>
<accession>A0ABT9R9S1</accession>
<dbReference type="RefSeq" id="WP_306866002.1">
    <property type="nucleotide sequence ID" value="NZ_JAUSRB010000002.1"/>
</dbReference>
<feature type="domain" description="DUF7134" evidence="13">
    <location>
        <begin position="2"/>
        <end position="145"/>
    </location>
</feature>
<evidence type="ECO:0000259" key="12">
    <source>
        <dbReference type="Pfam" id="PF07730"/>
    </source>
</evidence>
<feature type="transmembrane region" description="Helical" evidence="10">
    <location>
        <begin position="12"/>
        <end position="30"/>
    </location>
</feature>
<dbReference type="EMBL" id="JAUSRB010000002">
    <property type="protein sequence ID" value="MDP9865996.1"/>
    <property type="molecule type" value="Genomic_DNA"/>
</dbReference>